<dbReference type="InterPro" id="IPR016181">
    <property type="entry name" value="Acyl_CoA_acyltransferase"/>
</dbReference>
<dbReference type="OrthoDB" id="9796381at2"/>
<dbReference type="Pfam" id="PF00583">
    <property type="entry name" value="Acetyltransf_1"/>
    <property type="match status" value="1"/>
</dbReference>
<dbReference type="KEGG" id="hmn:HM131_17140"/>
<protein>
    <recommendedName>
        <fullName evidence="1">N-acetyltransferase domain-containing protein</fullName>
    </recommendedName>
</protein>
<organism evidence="2 3">
    <name type="scientific">Halobacillus mangrovi</name>
    <dbReference type="NCBI Taxonomy" id="402384"/>
    <lineage>
        <taxon>Bacteria</taxon>
        <taxon>Bacillati</taxon>
        <taxon>Bacillota</taxon>
        <taxon>Bacilli</taxon>
        <taxon>Bacillales</taxon>
        <taxon>Bacillaceae</taxon>
        <taxon>Halobacillus</taxon>
    </lineage>
</organism>
<dbReference type="PANTHER" id="PTHR43617:SF22">
    <property type="entry name" value="L-AMINO ACID N-ACETYLTRANSFERASE AAAT"/>
    <property type="match status" value="1"/>
</dbReference>
<dbReference type="EMBL" id="CP020772">
    <property type="protein sequence ID" value="ARI78455.1"/>
    <property type="molecule type" value="Genomic_DNA"/>
</dbReference>
<dbReference type="GO" id="GO:0016747">
    <property type="term" value="F:acyltransferase activity, transferring groups other than amino-acyl groups"/>
    <property type="evidence" value="ECO:0007669"/>
    <property type="project" value="InterPro"/>
</dbReference>
<feature type="domain" description="N-acetyltransferase" evidence="1">
    <location>
        <begin position="6"/>
        <end position="170"/>
    </location>
</feature>
<evidence type="ECO:0000313" key="3">
    <source>
        <dbReference type="Proteomes" id="UP000192527"/>
    </source>
</evidence>
<dbReference type="PROSITE" id="PS51186">
    <property type="entry name" value="GNAT"/>
    <property type="match status" value="1"/>
</dbReference>
<dbReference type="InterPro" id="IPR050276">
    <property type="entry name" value="MshD_Acetyltransferase"/>
</dbReference>
<name>A0A1W5ZYN7_9BACI</name>
<dbReference type="InterPro" id="IPR000182">
    <property type="entry name" value="GNAT_dom"/>
</dbReference>
<dbReference type="RefSeq" id="WP_085030914.1">
    <property type="nucleotide sequence ID" value="NZ_CP020772.1"/>
</dbReference>
<dbReference type="AlphaFoldDB" id="A0A1W5ZYN7"/>
<dbReference type="PANTHER" id="PTHR43617">
    <property type="entry name" value="L-AMINO ACID N-ACETYLTRANSFERASE"/>
    <property type="match status" value="1"/>
</dbReference>
<evidence type="ECO:0000259" key="1">
    <source>
        <dbReference type="PROSITE" id="PS51186"/>
    </source>
</evidence>
<dbReference type="Proteomes" id="UP000192527">
    <property type="component" value="Chromosome"/>
</dbReference>
<reference evidence="2 3" key="1">
    <citation type="submission" date="2017-04" db="EMBL/GenBank/DDBJ databases">
        <title>The whole genome sequencing and assembly of Halobacillus mangrovi strain.</title>
        <authorList>
            <person name="Lee S.-J."/>
            <person name="Park M.-K."/>
            <person name="Kim J.-Y."/>
            <person name="Lee Y.-J."/>
            <person name="Yi H."/>
            <person name="Bahn Y.-S."/>
            <person name="Kim J.F."/>
            <person name="Lee D.-W."/>
        </authorList>
    </citation>
    <scope>NUCLEOTIDE SEQUENCE [LARGE SCALE GENOMIC DNA]</scope>
    <source>
        <strain evidence="2 3">KTB 131</strain>
    </source>
</reference>
<accession>A0A1W5ZYN7</accession>
<gene>
    <name evidence="2" type="ORF">HM131_17140</name>
</gene>
<sequence length="172" mass="20001">MNDMCYKFVKAEIEMLDEINTIYLTCRKTLLKQGILQWDESYPNKAYFDECIENEWLYVLMGNSSILGHVVLSEWQSQEWKVIPWEKENPTVIHSLMISPTLQGKGLGTAFVKLCEAYAMDKGYDSVRLDGFKGNVMALQLYRKLGYKKRGSVFFNSKPIDHQAYICFEKVL</sequence>
<proteinExistence type="predicted"/>
<dbReference type="SUPFAM" id="SSF55729">
    <property type="entry name" value="Acyl-CoA N-acyltransferases (Nat)"/>
    <property type="match status" value="1"/>
</dbReference>
<keyword evidence="3" id="KW-1185">Reference proteome</keyword>
<dbReference type="CDD" id="cd04301">
    <property type="entry name" value="NAT_SF"/>
    <property type="match status" value="1"/>
</dbReference>
<dbReference type="Gene3D" id="3.40.630.30">
    <property type="match status" value="1"/>
</dbReference>
<dbReference type="STRING" id="402384.HM131_17140"/>
<evidence type="ECO:0000313" key="2">
    <source>
        <dbReference type="EMBL" id="ARI78455.1"/>
    </source>
</evidence>